<feature type="domain" description="Peptidase S8/S53" evidence="7">
    <location>
        <begin position="705"/>
        <end position="926"/>
    </location>
</feature>
<dbReference type="PRINTS" id="PR00723">
    <property type="entry name" value="SUBTILISIN"/>
</dbReference>
<proteinExistence type="inferred from homology"/>
<dbReference type="AlphaFoldDB" id="A0AAV9UZK3"/>
<dbReference type="CDD" id="cd00306">
    <property type="entry name" value="Peptidases_S8_S53"/>
    <property type="match status" value="1"/>
</dbReference>
<dbReference type="InterPro" id="IPR056002">
    <property type="entry name" value="DUF7580"/>
</dbReference>
<name>A0AAV9UZK3_9PEZI</name>
<evidence type="ECO:0000256" key="6">
    <source>
        <dbReference type="SAM" id="MobiDB-lite"/>
    </source>
</evidence>
<evidence type="ECO:0000256" key="2">
    <source>
        <dbReference type="ARBA" id="ARBA00022670"/>
    </source>
</evidence>
<dbReference type="InterPro" id="IPR036852">
    <property type="entry name" value="Peptidase_S8/S53_dom_sf"/>
</dbReference>
<organism evidence="9 10">
    <name type="scientific">Orbilia blumenaviensis</name>
    <dbReference type="NCBI Taxonomy" id="1796055"/>
    <lineage>
        <taxon>Eukaryota</taxon>
        <taxon>Fungi</taxon>
        <taxon>Dikarya</taxon>
        <taxon>Ascomycota</taxon>
        <taxon>Pezizomycotina</taxon>
        <taxon>Orbiliomycetes</taxon>
        <taxon>Orbiliales</taxon>
        <taxon>Orbiliaceae</taxon>
        <taxon>Orbilia</taxon>
    </lineage>
</organism>
<accession>A0AAV9UZK3</accession>
<dbReference type="PANTHER" id="PTHR43399">
    <property type="entry name" value="SUBTILISIN-RELATED"/>
    <property type="match status" value="1"/>
</dbReference>
<evidence type="ECO:0000313" key="10">
    <source>
        <dbReference type="Proteomes" id="UP001373714"/>
    </source>
</evidence>
<evidence type="ECO:0000256" key="3">
    <source>
        <dbReference type="ARBA" id="ARBA00022801"/>
    </source>
</evidence>
<feature type="active site" description="Charge relay system" evidence="5">
    <location>
        <position position="911"/>
    </location>
</feature>
<dbReference type="EMBL" id="JAVHNS010000006">
    <property type="protein sequence ID" value="KAK6352240.1"/>
    <property type="molecule type" value="Genomic_DNA"/>
</dbReference>
<evidence type="ECO:0000259" key="7">
    <source>
        <dbReference type="Pfam" id="PF00082"/>
    </source>
</evidence>
<dbReference type="GO" id="GO:0006508">
    <property type="term" value="P:proteolysis"/>
    <property type="evidence" value="ECO:0007669"/>
    <property type="project" value="UniProtKB-KW"/>
</dbReference>
<dbReference type="Proteomes" id="UP001373714">
    <property type="component" value="Unassembled WGS sequence"/>
</dbReference>
<keyword evidence="3 5" id="KW-0378">Hydrolase</keyword>
<evidence type="ECO:0000313" key="9">
    <source>
        <dbReference type="EMBL" id="KAK6352240.1"/>
    </source>
</evidence>
<feature type="region of interest" description="Disordered" evidence="6">
    <location>
        <begin position="555"/>
        <end position="583"/>
    </location>
</feature>
<reference evidence="9 10" key="1">
    <citation type="submission" date="2019-10" db="EMBL/GenBank/DDBJ databases">
        <authorList>
            <person name="Palmer J.M."/>
        </authorList>
    </citation>
    <scope>NUCLEOTIDE SEQUENCE [LARGE SCALE GENOMIC DNA]</scope>
    <source>
        <strain evidence="9 10">TWF730</strain>
    </source>
</reference>
<dbReference type="SUPFAM" id="SSF52743">
    <property type="entry name" value="Subtilisin-like"/>
    <property type="match status" value="1"/>
</dbReference>
<evidence type="ECO:0000259" key="8">
    <source>
        <dbReference type="Pfam" id="PF24476"/>
    </source>
</evidence>
<comment type="similarity">
    <text evidence="1 5">Belongs to the peptidase S8 family.</text>
</comment>
<evidence type="ECO:0008006" key="11">
    <source>
        <dbReference type="Google" id="ProtNLM"/>
    </source>
</evidence>
<dbReference type="GO" id="GO:0004252">
    <property type="term" value="F:serine-type endopeptidase activity"/>
    <property type="evidence" value="ECO:0007669"/>
    <property type="project" value="UniProtKB-UniRule"/>
</dbReference>
<protein>
    <recommendedName>
        <fullName evidence="11">Peptidase S8/S53 domain-containing protein</fullName>
    </recommendedName>
</protein>
<comment type="caution">
    <text evidence="9">The sequence shown here is derived from an EMBL/GenBank/DDBJ whole genome shotgun (WGS) entry which is preliminary data.</text>
</comment>
<feature type="compositionally biased region" description="Acidic residues" evidence="6">
    <location>
        <begin position="573"/>
        <end position="583"/>
    </location>
</feature>
<dbReference type="InterPro" id="IPR015500">
    <property type="entry name" value="Peptidase_S8_subtilisin-rel"/>
</dbReference>
<dbReference type="InterPro" id="IPR051048">
    <property type="entry name" value="Peptidase_S8/S53_subtilisin"/>
</dbReference>
<evidence type="ECO:0000256" key="4">
    <source>
        <dbReference type="ARBA" id="ARBA00022825"/>
    </source>
</evidence>
<feature type="compositionally biased region" description="Basic and acidic residues" evidence="6">
    <location>
        <begin position="555"/>
        <end position="571"/>
    </location>
</feature>
<evidence type="ECO:0000256" key="5">
    <source>
        <dbReference type="PROSITE-ProRule" id="PRU01240"/>
    </source>
</evidence>
<dbReference type="Pfam" id="PF24476">
    <property type="entry name" value="DUF7580"/>
    <property type="match status" value="1"/>
</dbReference>
<feature type="domain" description="DUF7580" evidence="8">
    <location>
        <begin position="209"/>
        <end position="541"/>
    </location>
</feature>
<keyword evidence="10" id="KW-1185">Reference proteome</keyword>
<gene>
    <name evidence="9" type="ORF">TWF730_009071</name>
</gene>
<dbReference type="Pfam" id="PF00082">
    <property type="entry name" value="Peptidase_S8"/>
    <property type="match status" value="1"/>
</dbReference>
<dbReference type="PANTHER" id="PTHR43399:SF4">
    <property type="entry name" value="CELL WALL-ASSOCIATED PROTEASE"/>
    <property type="match status" value="1"/>
</dbReference>
<feature type="active site" description="Charge relay system" evidence="5">
    <location>
        <position position="751"/>
    </location>
</feature>
<keyword evidence="4 5" id="KW-0720">Serine protease</keyword>
<keyword evidence="2 5" id="KW-0645">Protease</keyword>
<sequence length="1000" mass="112031">MAEAPERLSYYPTILLKAFHQHWKKFRLQRHDYHRDVKRGGQRLNRAAHRLQDCRQAFENDFVTMISNEISPGKEGLLLAAGEPLPKLFTLLDRLVNPKFDPTDYAPVQNPQINPARWCLHRNLERVLSLLSRFDGLFDLSSGTRHSVFTISSLEDGIAARLAIKNVLCMLDSIQVQSIDQTLRPSPTTRFPRNLVLEPHPADKFLEFFDDEYRPFVARILGTTLSEFRKCPSAFDHKIMIQLPQLGKGGRLSSVPLNQEMVLDGIIYCPNLLKWHIVHCKFDDVFESSDQLCEVAKIALDQGEVSVLLFHESICRFSEDPSASFHPKIDPNAYPLRSLKALIKVDELFNMPNARCKNQCTFNHSQRRELAVKLLLHILAFISTDSMPDSFDGDQVSFLSKSGSSENCNREEPYFSCRAGCRTNNIAATSFEEADTETQMVRAFAELAKLLMEIEYGPIDEQDRTGPESDSLAAVRDFYKRQKIHNDFSKENYLKAVRNCLEFERVFKSERARKAGRFETVEDTRKRIIRTEIIRNVLVDLPAFQQPLPKRRRALDSDTRIPFPDRHRFQEPDAIDSDSDSDEGTIFNRYNKSQQRLLSARTGIKPVTLVVSTPSVAANTAPKRASVSKIPRLGASKIPSERKKVSFSDLGPPKTNPGCLFDLESTPVSIPPQTAVATNTWLEALKENTFPIINRLRREGDKPRVKVAVIDTGLDKENSRIKKHLEENFSEVVGCLDLIGSSENVEDEIGHGTAVCDILLQIAKVDLYVAKVSNTPQFDSSAPSRVAKAITHASSAGGWNVDIIVLSLGFDDEDDSIRQAILNAHSKDKIIFAAASNSGSLMPEKLVSYPARIQGHVISIRSATGQSQKSPASPRASYGDDNFMVVGEGIKAAWPQNLNDGSPARYVSGSSFATPVAAGIAALVLEFSIQRGPKGRNISDENRQRLWTHRGIRGVFHSMATVDSQAGSNGCRMICPWKLFARNRGDEGCKIELNLLMQNL</sequence>
<dbReference type="Gene3D" id="3.40.50.200">
    <property type="entry name" value="Peptidase S8/S53 domain"/>
    <property type="match status" value="1"/>
</dbReference>
<evidence type="ECO:0000256" key="1">
    <source>
        <dbReference type="ARBA" id="ARBA00011073"/>
    </source>
</evidence>
<dbReference type="PROSITE" id="PS51892">
    <property type="entry name" value="SUBTILASE"/>
    <property type="match status" value="1"/>
</dbReference>
<dbReference type="InterPro" id="IPR000209">
    <property type="entry name" value="Peptidase_S8/S53_dom"/>
</dbReference>
<feature type="active site" description="Charge relay system" evidence="5">
    <location>
        <position position="711"/>
    </location>
</feature>